<evidence type="ECO:0000256" key="2">
    <source>
        <dbReference type="ARBA" id="ARBA00022679"/>
    </source>
</evidence>
<dbReference type="PROSITE" id="PS51681">
    <property type="entry name" value="SAM_MT_NNMT_PNMT_TEMT"/>
    <property type="match status" value="1"/>
</dbReference>
<reference evidence="4 5" key="1">
    <citation type="submission" date="2015-07" db="EMBL/GenBank/DDBJ databases">
        <authorList>
            <person name="Ju K.-S."/>
            <person name="Doroghazi J.R."/>
            <person name="Metcalf W.W."/>
        </authorList>
    </citation>
    <scope>NUCLEOTIDE SEQUENCE [LARGE SCALE GENOMIC DNA]</scope>
    <source>
        <strain evidence="4 5">NRRL B-3589</strain>
    </source>
</reference>
<proteinExistence type="predicted"/>
<dbReference type="RefSeq" id="WP_048831911.1">
    <property type="nucleotide sequence ID" value="NZ_JBIRHZ010000006.1"/>
</dbReference>
<dbReference type="PANTHER" id="PTHR10867">
    <property type="entry name" value="NNMT/PNMT/TEMT FAMILY MEMBER"/>
    <property type="match status" value="1"/>
</dbReference>
<keyword evidence="5" id="KW-1185">Reference proteome</keyword>
<keyword evidence="3" id="KW-0949">S-adenosyl-L-methionine</keyword>
<accession>A0ABR5JAV2</accession>
<protein>
    <recommendedName>
        <fullName evidence="6">Methyltransferase</fullName>
    </recommendedName>
</protein>
<evidence type="ECO:0000313" key="4">
    <source>
        <dbReference type="EMBL" id="KOG90578.1"/>
    </source>
</evidence>
<organism evidence="4 5">
    <name type="scientific">Streptomyces varsoviensis</name>
    <dbReference type="NCBI Taxonomy" id="67373"/>
    <lineage>
        <taxon>Bacteria</taxon>
        <taxon>Bacillati</taxon>
        <taxon>Actinomycetota</taxon>
        <taxon>Actinomycetes</taxon>
        <taxon>Kitasatosporales</taxon>
        <taxon>Streptomycetaceae</taxon>
        <taxon>Streptomyces</taxon>
    </lineage>
</organism>
<name>A0ABR5JAV2_9ACTN</name>
<keyword evidence="2" id="KW-0808">Transferase</keyword>
<sequence length="257" mass="28664">MDLTSEGGTLCLNRDAPWDSFDSQSYTRHNYSVLRPDDEEIINVVRDYFADHFRTNPERPVSGIDVGAGANLYPALSLLPWCDEITLYERSARNAAWLRDQVPHYGRSWDPFWQVLRKEEEYQDIADPRARFADSVTVEEGDLFRLPHRLRHQGIGTMFFVAESLSTSHREFEGAVAAFLGSLAPGAPFAAAFMENSGGYLVGTELFPACEVDSAEVEASLEPHATVDALERFGLPEGPVREGYTGMILACGRRDPA</sequence>
<dbReference type="NCBIfam" id="NF040568">
    <property type="entry name" value="SCO2525_fam"/>
    <property type="match status" value="1"/>
</dbReference>
<evidence type="ECO:0008006" key="6">
    <source>
        <dbReference type="Google" id="ProtNLM"/>
    </source>
</evidence>
<comment type="caution">
    <text evidence="4">The sequence shown here is derived from an EMBL/GenBank/DDBJ whole genome shotgun (WGS) entry which is preliminary data.</text>
</comment>
<dbReference type="EMBL" id="LGUT01000649">
    <property type="protein sequence ID" value="KOG90578.1"/>
    <property type="molecule type" value="Genomic_DNA"/>
</dbReference>
<dbReference type="InterPro" id="IPR029063">
    <property type="entry name" value="SAM-dependent_MTases_sf"/>
</dbReference>
<evidence type="ECO:0000256" key="3">
    <source>
        <dbReference type="ARBA" id="ARBA00022691"/>
    </source>
</evidence>
<dbReference type="Pfam" id="PF01234">
    <property type="entry name" value="NNMT_PNMT_TEMT"/>
    <property type="match status" value="1"/>
</dbReference>
<dbReference type="Gene3D" id="3.40.50.150">
    <property type="entry name" value="Vaccinia Virus protein VP39"/>
    <property type="match status" value="1"/>
</dbReference>
<gene>
    <name evidence="4" type="ORF">ADK38_07925</name>
</gene>
<keyword evidence="1" id="KW-0489">Methyltransferase</keyword>
<dbReference type="SUPFAM" id="SSF53335">
    <property type="entry name" value="S-adenosyl-L-methionine-dependent methyltransferases"/>
    <property type="match status" value="1"/>
</dbReference>
<evidence type="ECO:0000313" key="5">
    <source>
        <dbReference type="Proteomes" id="UP000037020"/>
    </source>
</evidence>
<dbReference type="Proteomes" id="UP000037020">
    <property type="component" value="Unassembled WGS sequence"/>
</dbReference>
<dbReference type="PANTHER" id="PTHR10867:SF17">
    <property type="entry name" value="NICOTINAMIDE N-METHYLTRANSFERASE"/>
    <property type="match status" value="1"/>
</dbReference>
<dbReference type="InterPro" id="IPR000940">
    <property type="entry name" value="NNMT_TEMT_trans"/>
</dbReference>
<evidence type="ECO:0000256" key="1">
    <source>
        <dbReference type="ARBA" id="ARBA00022603"/>
    </source>
</evidence>